<protein>
    <recommendedName>
        <fullName evidence="3">DUF4912 domain-containing protein</fullName>
    </recommendedName>
</protein>
<feature type="compositionally biased region" description="Basic residues" evidence="1">
    <location>
        <begin position="145"/>
        <end position="165"/>
    </location>
</feature>
<dbReference type="EMBL" id="UOGA01000087">
    <property type="protein sequence ID" value="VAX17165.1"/>
    <property type="molecule type" value="Genomic_DNA"/>
</dbReference>
<proteinExistence type="predicted"/>
<accession>A0A3B1CEJ2</accession>
<name>A0A3B1CEJ2_9ZZZZ</name>
<feature type="compositionally biased region" description="Basic residues" evidence="1">
    <location>
        <begin position="42"/>
        <end position="102"/>
    </location>
</feature>
<organism evidence="2">
    <name type="scientific">hydrothermal vent metagenome</name>
    <dbReference type="NCBI Taxonomy" id="652676"/>
    <lineage>
        <taxon>unclassified sequences</taxon>
        <taxon>metagenomes</taxon>
        <taxon>ecological metagenomes</taxon>
    </lineage>
</organism>
<reference evidence="2" key="1">
    <citation type="submission" date="2018-06" db="EMBL/GenBank/DDBJ databases">
        <authorList>
            <person name="Zhirakovskaya E."/>
        </authorList>
    </citation>
    <scope>NUCLEOTIDE SEQUENCE</scope>
</reference>
<feature type="region of interest" description="Disordered" evidence="1">
    <location>
        <begin position="42"/>
        <end position="199"/>
    </location>
</feature>
<feature type="compositionally biased region" description="Basic residues" evidence="1">
    <location>
        <begin position="113"/>
        <end position="132"/>
    </location>
</feature>
<evidence type="ECO:0000313" key="2">
    <source>
        <dbReference type="EMBL" id="VAX17165.1"/>
    </source>
</evidence>
<sequence length="499" mass="53606">MASINYSGLKKVELITIARRKKAPVTASMNKNEIIKAIKKAGKSKAVPKAKPVGKSKAKAKPVKKTGAKAKVKTKTKVVAKAKAKTKIKKVPGSTAKKKKSVVSKPARPSTPAKKKAVSVKKAINKPVRKVSRPAVVKEPPPKPASKKKAVSAKKTINKPAKKVSRPVVVKERSPKPASKKRPVSAKKTSIGEPAAKAAPLAAIKAQAPKPAGKKRDKKDWDIPMDAGKFFTADEQGDFSPEDEAQLPDGYGEDLLVALPKDPRSLFVYWEVLETSSEAALRSLGKSWKQVKWTLRVFDVTGLSGVEEAYHNFFDVTVDLEAGKRYLDVNGDGREYIVELGLIDDDNRFSSICLSNRVQTPRAALSAGDDGLLTEEAQTLYALSGGRRPGSAFIEETASLGVSSFGAFSGASGQAIAIREKHDFSMWVNCELTVYGGIAPGSRLVLQGQEINLRPDGAFSAKFHLPDGVQDIQVCGTSSDGVDSKEISLSVSRSSRIVR</sequence>
<evidence type="ECO:0008006" key="3">
    <source>
        <dbReference type="Google" id="ProtNLM"/>
    </source>
</evidence>
<gene>
    <name evidence="2" type="ORF">MNBD_NITROSPINAE04-1679</name>
</gene>
<dbReference type="InterPro" id="IPR032585">
    <property type="entry name" value="DUF4912"/>
</dbReference>
<dbReference type="Pfam" id="PF16258">
    <property type="entry name" value="DUF4912"/>
    <property type="match status" value="1"/>
</dbReference>
<evidence type="ECO:0000256" key="1">
    <source>
        <dbReference type="SAM" id="MobiDB-lite"/>
    </source>
</evidence>
<dbReference type="AlphaFoldDB" id="A0A3B1CEJ2"/>